<reference evidence="7 8" key="1">
    <citation type="journal article" date="2018" name="Cell">
        <title>The Chara Genome: Secondary Complexity and Implications for Plant Terrestrialization.</title>
        <authorList>
            <person name="Nishiyama T."/>
            <person name="Sakayama H."/>
            <person name="Vries J.D."/>
            <person name="Buschmann H."/>
            <person name="Saint-Marcoux D."/>
            <person name="Ullrich K.K."/>
            <person name="Haas F.B."/>
            <person name="Vanderstraeten L."/>
            <person name="Becker D."/>
            <person name="Lang D."/>
            <person name="Vosolsobe S."/>
            <person name="Rombauts S."/>
            <person name="Wilhelmsson P.K.I."/>
            <person name="Janitza P."/>
            <person name="Kern R."/>
            <person name="Heyl A."/>
            <person name="Rumpler F."/>
            <person name="Villalobos L.I.A.C."/>
            <person name="Clay J.M."/>
            <person name="Skokan R."/>
            <person name="Toyoda A."/>
            <person name="Suzuki Y."/>
            <person name="Kagoshima H."/>
            <person name="Schijlen E."/>
            <person name="Tajeshwar N."/>
            <person name="Catarino B."/>
            <person name="Hetherington A.J."/>
            <person name="Saltykova A."/>
            <person name="Bonnot C."/>
            <person name="Breuninger H."/>
            <person name="Symeonidi A."/>
            <person name="Radhakrishnan G.V."/>
            <person name="Van Nieuwerburgh F."/>
            <person name="Deforce D."/>
            <person name="Chang C."/>
            <person name="Karol K.G."/>
            <person name="Hedrich R."/>
            <person name="Ulvskov P."/>
            <person name="Glockner G."/>
            <person name="Delwiche C.F."/>
            <person name="Petrasek J."/>
            <person name="Van de Peer Y."/>
            <person name="Friml J."/>
            <person name="Beilby M."/>
            <person name="Dolan L."/>
            <person name="Kohara Y."/>
            <person name="Sugano S."/>
            <person name="Fujiyama A."/>
            <person name="Delaux P.-M."/>
            <person name="Quint M."/>
            <person name="TheiBen G."/>
            <person name="Hagemann M."/>
            <person name="Harholt J."/>
            <person name="Dunand C."/>
            <person name="Zachgo S."/>
            <person name="Langdale J."/>
            <person name="Maumus F."/>
            <person name="Straeten D.V.D."/>
            <person name="Gould S.B."/>
            <person name="Rensing S.A."/>
        </authorList>
    </citation>
    <scope>NUCLEOTIDE SEQUENCE [LARGE SCALE GENOMIC DNA]</scope>
    <source>
        <strain evidence="7 8">S276</strain>
    </source>
</reference>
<dbReference type="AlphaFoldDB" id="A0A388K2Q6"/>
<evidence type="ECO:0000313" key="7">
    <source>
        <dbReference type="EMBL" id="GBG64307.1"/>
    </source>
</evidence>
<protein>
    <recommendedName>
        <fullName evidence="5">Fucosyltransferase</fullName>
        <ecNumber evidence="5">2.4.1.-</ecNumber>
    </recommendedName>
</protein>
<dbReference type="GO" id="GO:0046920">
    <property type="term" value="F:alpha-(1-&gt;3)-fucosyltransferase activity"/>
    <property type="evidence" value="ECO:0007669"/>
    <property type="project" value="TreeGrafter"/>
</dbReference>
<evidence type="ECO:0000256" key="2">
    <source>
        <dbReference type="ARBA" id="ARBA00008919"/>
    </source>
</evidence>
<dbReference type="EC" id="2.4.1.-" evidence="5"/>
<comment type="pathway">
    <text evidence="1">Protein modification; protein glycosylation.</text>
</comment>
<keyword evidence="5" id="KW-0472">Membrane</keyword>
<dbReference type="OrthoDB" id="427096at2759"/>
<keyword evidence="5" id="KW-0812">Transmembrane</keyword>
<evidence type="ECO:0000259" key="6">
    <source>
        <dbReference type="Pfam" id="PF00852"/>
    </source>
</evidence>
<dbReference type="EMBL" id="BFEA01000048">
    <property type="protein sequence ID" value="GBG64307.1"/>
    <property type="molecule type" value="Genomic_DNA"/>
</dbReference>
<name>A0A388K2Q6_CHABU</name>
<feature type="domain" description="Fucosyltransferase C-terminal" evidence="6">
    <location>
        <begin position="134"/>
        <end position="313"/>
    </location>
</feature>
<comment type="similarity">
    <text evidence="2 5">Belongs to the glycosyltransferase 10 family.</text>
</comment>
<keyword evidence="4 5" id="KW-0808">Transferase</keyword>
<evidence type="ECO:0000256" key="5">
    <source>
        <dbReference type="RuleBase" id="RU003832"/>
    </source>
</evidence>
<dbReference type="Proteomes" id="UP000265515">
    <property type="component" value="Unassembled WGS sequence"/>
</dbReference>
<evidence type="ECO:0000256" key="3">
    <source>
        <dbReference type="ARBA" id="ARBA00022676"/>
    </source>
</evidence>
<dbReference type="OMA" id="FYLECAN"/>
<dbReference type="GO" id="GO:0010493">
    <property type="term" value="P:Lewis a epitope biosynthetic process"/>
    <property type="evidence" value="ECO:0007669"/>
    <property type="project" value="EnsemblPlants"/>
</dbReference>
<accession>A0A388K2Q6</accession>
<dbReference type="GO" id="GO:0032580">
    <property type="term" value="C:Golgi cisterna membrane"/>
    <property type="evidence" value="ECO:0007669"/>
    <property type="project" value="UniProtKB-SubCell"/>
</dbReference>
<dbReference type="InterPro" id="IPR001503">
    <property type="entry name" value="Glyco_trans_10"/>
</dbReference>
<evidence type="ECO:0000256" key="1">
    <source>
        <dbReference type="ARBA" id="ARBA00004922"/>
    </source>
</evidence>
<dbReference type="Pfam" id="PF00852">
    <property type="entry name" value="Glyco_transf_10"/>
    <property type="match status" value="1"/>
</dbReference>
<dbReference type="STRING" id="69332.A0A388K2Q6"/>
<keyword evidence="8" id="KW-1185">Reference proteome</keyword>
<dbReference type="PANTHER" id="PTHR11929">
    <property type="entry name" value="ALPHA- 1,3 -FUCOSYLTRANSFERASE"/>
    <property type="match status" value="1"/>
</dbReference>
<dbReference type="InterPro" id="IPR055270">
    <property type="entry name" value="Glyco_tran_10_C"/>
</dbReference>
<dbReference type="Gene3D" id="3.40.50.11660">
    <property type="entry name" value="Glycosyl transferase family 10, C-terminal domain"/>
    <property type="match status" value="1"/>
</dbReference>
<organism evidence="7 8">
    <name type="scientific">Chara braunii</name>
    <name type="common">Braun's stonewort</name>
    <dbReference type="NCBI Taxonomy" id="69332"/>
    <lineage>
        <taxon>Eukaryota</taxon>
        <taxon>Viridiplantae</taxon>
        <taxon>Streptophyta</taxon>
        <taxon>Charophyceae</taxon>
        <taxon>Charales</taxon>
        <taxon>Characeae</taxon>
        <taxon>Chara</taxon>
    </lineage>
</organism>
<sequence length="326" mass="36733">MYSCRCGITCTFSSDRMVTEKPHVHLFVSQLPDGENYLEQPVRAYLYLEADVFTNSFFSNGEEEGSRIDREEGLNIPDGGDGVQWERGPSGVTTWPGDVLLSYKASADVQVTYAGEFYQINRQRRMAIAKRDNVLVYVAVSHCGIRWRDRLLQEFMQLVPTHSFGKCENNVGGQGRELKMYPHCRLKGGSGEWFEHAHCVMSHYKFVLAAENTVDDSYVTEKLFYALESNTVPIYFGAKNAINFAPPRSFIDSEAFESVGLLAEYVMKLAADPIKYSEYLAWRRCGVLGNYARARAVSLDTAPCRLCEFVSSKGYGDVPMNASQET</sequence>
<dbReference type="UniPathway" id="UPA00378"/>
<evidence type="ECO:0000256" key="4">
    <source>
        <dbReference type="ARBA" id="ARBA00022679"/>
    </source>
</evidence>
<dbReference type="InterPro" id="IPR038577">
    <property type="entry name" value="GT10-like_C_sf"/>
</dbReference>
<comment type="subcellular location">
    <subcellularLocation>
        <location evidence="5">Golgi apparatus</location>
        <location evidence="5">Golgi stack membrane</location>
        <topology evidence="5">Single-pass type II membrane protein</topology>
    </subcellularLocation>
</comment>
<proteinExistence type="inferred from homology"/>
<gene>
    <name evidence="7" type="ORF">CBR_g41226</name>
</gene>
<comment type="caution">
    <text evidence="7">The sequence shown here is derived from an EMBL/GenBank/DDBJ whole genome shotgun (WGS) entry which is preliminary data.</text>
</comment>
<dbReference type="Gramene" id="GBG64307">
    <property type="protein sequence ID" value="GBG64307"/>
    <property type="gene ID" value="CBR_g41226"/>
</dbReference>
<keyword evidence="5" id="KW-0333">Golgi apparatus</keyword>
<dbReference type="SUPFAM" id="SSF53756">
    <property type="entry name" value="UDP-Glycosyltransferase/glycogen phosphorylase"/>
    <property type="match status" value="1"/>
</dbReference>
<keyword evidence="3 5" id="KW-0328">Glycosyltransferase</keyword>
<evidence type="ECO:0000313" key="8">
    <source>
        <dbReference type="Proteomes" id="UP000265515"/>
    </source>
</evidence>
<dbReference type="PANTHER" id="PTHR11929:SF194">
    <property type="entry name" value="ALPHA-(1,3)-FUCOSYLTRANSFERASE 10"/>
    <property type="match status" value="1"/>
</dbReference>